<feature type="compositionally biased region" description="Basic and acidic residues" evidence="7">
    <location>
        <begin position="11"/>
        <end position="27"/>
    </location>
</feature>
<feature type="compositionally biased region" description="Polar residues" evidence="7">
    <location>
        <begin position="1"/>
        <end position="10"/>
    </location>
</feature>
<dbReference type="PROSITE" id="PS01071">
    <property type="entry name" value="GRPE"/>
    <property type="match status" value="1"/>
</dbReference>
<dbReference type="InterPro" id="IPR000740">
    <property type="entry name" value="GrpE"/>
</dbReference>
<name>A0A2C9CB54_KUEST</name>
<comment type="subunit">
    <text evidence="3">Homodimer.</text>
</comment>
<keyword evidence="3 4" id="KW-0346">Stress response</keyword>
<dbReference type="KEGG" id="kst:KSMBR1_0605"/>
<sequence length="227" mass="25732">MTKNIKIMSNESEKKLDKLEDDKEATPEGKYASPSDTESESKNGGDPESNEIEVVQPSEVLFAEQQAIVQSLKQELDESRNKIGELQHSVRRLAADFDNYKKWVAKERQIVERTATESLIKKLLDIYESLEKAAATNDESMGKEFKEGIKLIYKEFSRVLKSEGLEPIKAEGTQLDVCKHEVLMQMVNDEAPENTILQEIQKGYLLNSLVLRPAKVVVSQKSQKEET</sequence>
<accession>A0A2C9CB54</accession>
<evidence type="ECO:0000256" key="4">
    <source>
        <dbReference type="RuleBase" id="RU000639"/>
    </source>
</evidence>
<organism evidence="8 9">
    <name type="scientific">Kuenenia stuttgartiensis</name>
    <dbReference type="NCBI Taxonomy" id="174633"/>
    <lineage>
        <taxon>Bacteria</taxon>
        <taxon>Pseudomonadati</taxon>
        <taxon>Planctomycetota</taxon>
        <taxon>Candidatus Brocadiia</taxon>
        <taxon>Candidatus Brocadiales</taxon>
        <taxon>Candidatus Brocadiaceae</taxon>
        <taxon>Candidatus Kuenenia</taxon>
    </lineage>
</organism>
<evidence type="ECO:0000313" key="8">
    <source>
        <dbReference type="EMBL" id="SOH03119.1"/>
    </source>
</evidence>
<dbReference type="GO" id="GO:0042803">
    <property type="term" value="F:protein homodimerization activity"/>
    <property type="evidence" value="ECO:0007669"/>
    <property type="project" value="InterPro"/>
</dbReference>
<dbReference type="InterPro" id="IPR009012">
    <property type="entry name" value="GrpE_head"/>
</dbReference>
<dbReference type="Proteomes" id="UP000221734">
    <property type="component" value="Chromosome Kuenenia_stuttgartiensis_MBR1"/>
</dbReference>
<keyword evidence="9" id="KW-1185">Reference proteome</keyword>
<evidence type="ECO:0000256" key="6">
    <source>
        <dbReference type="SAM" id="Coils"/>
    </source>
</evidence>
<proteinExistence type="inferred from homology"/>
<evidence type="ECO:0000313" key="9">
    <source>
        <dbReference type="Proteomes" id="UP000221734"/>
    </source>
</evidence>
<dbReference type="SUPFAM" id="SSF58014">
    <property type="entry name" value="Coiled-coil domain of nucleotide exchange factor GrpE"/>
    <property type="match status" value="1"/>
</dbReference>
<feature type="coiled-coil region" evidence="6">
    <location>
        <begin position="62"/>
        <end position="96"/>
    </location>
</feature>
<evidence type="ECO:0000256" key="3">
    <source>
        <dbReference type="HAMAP-Rule" id="MF_01151"/>
    </source>
</evidence>
<dbReference type="AlphaFoldDB" id="A0A2C9CB54"/>
<evidence type="ECO:0000256" key="2">
    <source>
        <dbReference type="ARBA" id="ARBA00023186"/>
    </source>
</evidence>
<comment type="similarity">
    <text evidence="1 3 5">Belongs to the GrpE family.</text>
</comment>
<dbReference type="InterPro" id="IPR013805">
    <property type="entry name" value="GrpE_CC"/>
</dbReference>
<dbReference type="EMBL" id="LT934425">
    <property type="protein sequence ID" value="SOH03119.1"/>
    <property type="molecule type" value="Genomic_DNA"/>
</dbReference>
<dbReference type="SUPFAM" id="SSF51064">
    <property type="entry name" value="Head domain of nucleotide exchange factor GrpE"/>
    <property type="match status" value="1"/>
</dbReference>
<comment type="subcellular location">
    <subcellularLocation>
        <location evidence="3">Cytoplasm</location>
    </subcellularLocation>
</comment>
<dbReference type="GO" id="GO:0005737">
    <property type="term" value="C:cytoplasm"/>
    <property type="evidence" value="ECO:0007669"/>
    <property type="project" value="UniProtKB-SubCell"/>
</dbReference>
<dbReference type="GO" id="GO:0051087">
    <property type="term" value="F:protein-folding chaperone binding"/>
    <property type="evidence" value="ECO:0007669"/>
    <property type="project" value="InterPro"/>
</dbReference>
<reference evidence="9" key="1">
    <citation type="submission" date="2017-10" db="EMBL/GenBank/DDBJ databases">
        <authorList>
            <person name="Frank J."/>
        </authorList>
    </citation>
    <scope>NUCLEOTIDE SEQUENCE [LARGE SCALE GENOMIC DNA]</scope>
</reference>
<dbReference type="GO" id="GO:0006457">
    <property type="term" value="P:protein folding"/>
    <property type="evidence" value="ECO:0007669"/>
    <property type="project" value="InterPro"/>
</dbReference>
<dbReference type="GO" id="GO:0000774">
    <property type="term" value="F:adenyl-nucleotide exchange factor activity"/>
    <property type="evidence" value="ECO:0007669"/>
    <property type="project" value="InterPro"/>
</dbReference>
<protein>
    <recommendedName>
        <fullName evidence="3 4">Protein GrpE</fullName>
    </recommendedName>
    <alternativeName>
        <fullName evidence="3">HSP-70 cofactor</fullName>
    </alternativeName>
</protein>
<keyword evidence="3" id="KW-0963">Cytoplasm</keyword>
<evidence type="ECO:0000256" key="5">
    <source>
        <dbReference type="RuleBase" id="RU004478"/>
    </source>
</evidence>
<dbReference type="PRINTS" id="PR00773">
    <property type="entry name" value="GRPEPROTEIN"/>
</dbReference>
<feature type="region of interest" description="Disordered" evidence="7">
    <location>
        <begin position="1"/>
        <end position="56"/>
    </location>
</feature>
<dbReference type="Gene3D" id="2.30.22.10">
    <property type="entry name" value="Head domain of nucleotide exchange factor GrpE"/>
    <property type="match status" value="1"/>
</dbReference>
<evidence type="ECO:0000256" key="1">
    <source>
        <dbReference type="ARBA" id="ARBA00009054"/>
    </source>
</evidence>
<dbReference type="CDD" id="cd00446">
    <property type="entry name" value="GrpE"/>
    <property type="match status" value="1"/>
</dbReference>
<dbReference type="Pfam" id="PF01025">
    <property type="entry name" value="GrpE"/>
    <property type="match status" value="1"/>
</dbReference>
<dbReference type="PANTHER" id="PTHR21237">
    <property type="entry name" value="GRPE PROTEIN"/>
    <property type="match status" value="1"/>
</dbReference>
<gene>
    <name evidence="8" type="primary">Hsp70</name>
    <name evidence="3" type="synonym">grpE</name>
    <name evidence="8" type="ORF">KSMBR1_0605</name>
</gene>
<dbReference type="HAMAP" id="MF_01151">
    <property type="entry name" value="GrpE"/>
    <property type="match status" value="1"/>
</dbReference>
<dbReference type="GO" id="GO:0051082">
    <property type="term" value="F:unfolded protein binding"/>
    <property type="evidence" value="ECO:0007669"/>
    <property type="project" value="TreeGrafter"/>
</dbReference>
<dbReference type="OrthoDB" id="9812586at2"/>
<dbReference type="RefSeq" id="WP_157820347.1">
    <property type="nucleotide sequence ID" value="NZ_OCTL01000098.1"/>
</dbReference>
<evidence type="ECO:0000256" key="7">
    <source>
        <dbReference type="SAM" id="MobiDB-lite"/>
    </source>
</evidence>
<keyword evidence="6" id="KW-0175">Coiled coil</keyword>
<comment type="function">
    <text evidence="3 4">Participates actively in the response to hyperosmotic and heat shock by preventing the aggregation of stress-denatured proteins, in association with DnaK and GrpE. It is the nucleotide exchange factor for DnaK and may function as a thermosensor. Unfolded proteins bind initially to DnaJ; upon interaction with the DnaJ-bound protein, DnaK hydrolyzes its bound ATP, resulting in the formation of a stable complex. GrpE releases ADP from DnaK; ATP binding to DnaK triggers the release of the substrate protein, thus completing the reaction cycle. Several rounds of ATP-dependent interactions between DnaJ, DnaK and GrpE are required for fully efficient folding.</text>
</comment>
<keyword evidence="2 3" id="KW-0143">Chaperone</keyword>
<dbReference type="PANTHER" id="PTHR21237:SF23">
    <property type="entry name" value="GRPE PROTEIN HOMOLOG, MITOCHONDRIAL"/>
    <property type="match status" value="1"/>
</dbReference>
<dbReference type="Gene3D" id="3.90.20.20">
    <property type="match status" value="1"/>
</dbReference>